<evidence type="ECO:0000313" key="2">
    <source>
        <dbReference type="EMBL" id="MCD2195758.1"/>
    </source>
</evidence>
<dbReference type="RefSeq" id="WP_230737146.1">
    <property type="nucleotide sequence ID" value="NZ_JAJNDB010000004.1"/>
</dbReference>
<dbReference type="PROSITE" id="PS51384">
    <property type="entry name" value="FAD_FR"/>
    <property type="match status" value="1"/>
</dbReference>
<dbReference type="Gene3D" id="3.40.50.80">
    <property type="entry name" value="Nucleotide-binding domain of ferredoxin-NADP reductase (FNR) module"/>
    <property type="match status" value="1"/>
</dbReference>
<name>A0ABS8PBW9_9PSEU</name>
<protein>
    <submittedName>
        <fullName evidence="2">Siderophore-interacting protein</fullName>
    </submittedName>
</protein>
<organism evidence="2 3">
    <name type="scientific">Actinomycetospora endophytica</name>
    <dbReference type="NCBI Taxonomy" id="2291215"/>
    <lineage>
        <taxon>Bacteria</taxon>
        <taxon>Bacillati</taxon>
        <taxon>Actinomycetota</taxon>
        <taxon>Actinomycetes</taxon>
        <taxon>Pseudonocardiales</taxon>
        <taxon>Pseudonocardiaceae</taxon>
        <taxon>Actinomycetospora</taxon>
    </lineage>
</organism>
<dbReference type="Pfam" id="PF04954">
    <property type="entry name" value="SIP"/>
    <property type="match status" value="1"/>
</dbReference>
<reference evidence="2 3" key="1">
    <citation type="submission" date="2021-11" db="EMBL/GenBank/DDBJ databases">
        <title>Draft genome sequence of Actinomycetospora sp. SF1 isolated from the rhizosphere soil.</title>
        <authorList>
            <person name="Duangmal K."/>
            <person name="Chantavorakit T."/>
        </authorList>
    </citation>
    <scope>NUCLEOTIDE SEQUENCE [LARGE SCALE GENOMIC DNA]</scope>
    <source>
        <strain evidence="2 3">TBRC 5722</strain>
    </source>
</reference>
<dbReference type="CDD" id="cd06193">
    <property type="entry name" value="siderophore_interacting"/>
    <property type="match status" value="1"/>
</dbReference>
<proteinExistence type="predicted"/>
<dbReference type="InterPro" id="IPR039261">
    <property type="entry name" value="FNR_nucleotide-bd"/>
</dbReference>
<dbReference type="EMBL" id="JAJNDB010000004">
    <property type="protein sequence ID" value="MCD2195758.1"/>
    <property type="molecule type" value="Genomic_DNA"/>
</dbReference>
<dbReference type="Pfam" id="PF08021">
    <property type="entry name" value="FAD_binding_9"/>
    <property type="match status" value="1"/>
</dbReference>
<evidence type="ECO:0000313" key="3">
    <source>
        <dbReference type="Proteomes" id="UP001199469"/>
    </source>
</evidence>
<dbReference type="InterPro" id="IPR017938">
    <property type="entry name" value="Riboflavin_synthase-like_b-brl"/>
</dbReference>
<dbReference type="Proteomes" id="UP001199469">
    <property type="component" value="Unassembled WGS sequence"/>
</dbReference>
<dbReference type="InterPro" id="IPR017927">
    <property type="entry name" value="FAD-bd_FR_type"/>
</dbReference>
<keyword evidence="3" id="KW-1185">Reference proteome</keyword>
<accession>A0ABS8PBW9</accession>
<dbReference type="InterPro" id="IPR039374">
    <property type="entry name" value="SIP_fam"/>
</dbReference>
<dbReference type="PANTHER" id="PTHR30157">
    <property type="entry name" value="FERRIC REDUCTASE, NADPH-DEPENDENT"/>
    <property type="match status" value="1"/>
</dbReference>
<dbReference type="InterPro" id="IPR007037">
    <property type="entry name" value="SIP_rossman_dom"/>
</dbReference>
<gene>
    <name evidence="2" type="ORF">LQ327_20510</name>
</gene>
<dbReference type="SUPFAM" id="SSF63380">
    <property type="entry name" value="Riboflavin synthase domain-like"/>
    <property type="match status" value="1"/>
</dbReference>
<dbReference type="PANTHER" id="PTHR30157:SF0">
    <property type="entry name" value="NADPH-DEPENDENT FERRIC-CHELATE REDUCTASE"/>
    <property type="match status" value="1"/>
</dbReference>
<evidence type="ECO:0000259" key="1">
    <source>
        <dbReference type="PROSITE" id="PS51384"/>
    </source>
</evidence>
<sequence>MARSTSVAARDGRPIRRRVEPEYRLHVQRTEPLTPHLVRVVLGGPGLEELADNGYADRCVKLAFPRPGVEHLWPLSIAEIRATMPRSMWPMIRTYTIRALDHAAGELTIDFVVHGSAGVAGPWATNARPGDEIAMLGPGGSYSPADDVDAHVMIGDESVLPAIAVACERVKPGVPVHVFVEVDGPADEIVLHSLGDLTVHWVHRDAGSDLVAAVRSAAWPAGRVQAFVHGETSAVRALRPHVLGERGVPASLLSISGYWRRGAEAEVFQAEKQAELREDGSRPA</sequence>
<feature type="domain" description="FAD-binding FR-type" evidence="1">
    <location>
        <begin position="20"/>
        <end position="145"/>
    </location>
</feature>
<dbReference type="Gene3D" id="2.40.30.10">
    <property type="entry name" value="Translation factors"/>
    <property type="match status" value="1"/>
</dbReference>
<dbReference type="InterPro" id="IPR013113">
    <property type="entry name" value="SIP_FAD-bd"/>
</dbReference>
<comment type="caution">
    <text evidence="2">The sequence shown here is derived from an EMBL/GenBank/DDBJ whole genome shotgun (WGS) entry which is preliminary data.</text>
</comment>